<reference evidence="2 3" key="1">
    <citation type="submission" date="2019-10" db="EMBL/GenBank/DDBJ databases">
        <authorList>
            <person name="Palmer J.M."/>
        </authorList>
    </citation>
    <scope>NUCLEOTIDE SEQUENCE [LARGE SCALE GENOMIC DNA]</scope>
    <source>
        <strain evidence="2 3">TWF694</strain>
    </source>
</reference>
<evidence type="ECO:0000256" key="1">
    <source>
        <dbReference type="SAM" id="SignalP"/>
    </source>
</evidence>
<evidence type="ECO:0000313" key="2">
    <source>
        <dbReference type="EMBL" id="KAK6540660.1"/>
    </source>
</evidence>
<keyword evidence="1" id="KW-0732">Signal</keyword>
<name>A0AAV9XFX5_9PEZI</name>
<feature type="chain" id="PRO_5043687513" evidence="1">
    <location>
        <begin position="21"/>
        <end position="297"/>
    </location>
</feature>
<dbReference type="EMBL" id="JAVHJO010000004">
    <property type="protein sequence ID" value="KAK6540660.1"/>
    <property type="molecule type" value="Genomic_DNA"/>
</dbReference>
<dbReference type="AlphaFoldDB" id="A0AAV9XFX5"/>
<dbReference type="Proteomes" id="UP001365542">
    <property type="component" value="Unassembled WGS sequence"/>
</dbReference>
<sequence length="297" mass="31153">MHRNLSVSLTFIAAIASTAAASCLADNCLRAIRASAFPTRPGTLDCISYFNRTVTANTLLTVTQTVHASTTATANITITITIDPPTLTINEKRDATASPTDIPAYASPCSGLSRYSSACSCIGITPVTRIVTPSTVVTVTVSDLITVQTNTITLTATSCYFQLTDNISTFSNQYLASRTADSLIVPTPSLSNATVMIIHPDGSTTGNGNLIVGRISGYGGPQRYLGFITPVSPLPTGLSSVTCSIAANTVVTCNTLGYTEWVAYGLDGDMRLWQAGSSYGPPLWIGPLHIIALPVPH</sequence>
<evidence type="ECO:0000313" key="3">
    <source>
        <dbReference type="Proteomes" id="UP001365542"/>
    </source>
</evidence>
<accession>A0AAV9XFX5</accession>
<protein>
    <submittedName>
        <fullName evidence="2">Uncharacterized protein</fullName>
    </submittedName>
</protein>
<gene>
    <name evidence="2" type="ORF">TWF694_008053</name>
</gene>
<comment type="caution">
    <text evidence="2">The sequence shown here is derived from an EMBL/GenBank/DDBJ whole genome shotgun (WGS) entry which is preliminary data.</text>
</comment>
<feature type="signal peptide" evidence="1">
    <location>
        <begin position="1"/>
        <end position="20"/>
    </location>
</feature>
<organism evidence="2 3">
    <name type="scientific">Orbilia ellipsospora</name>
    <dbReference type="NCBI Taxonomy" id="2528407"/>
    <lineage>
        <taxon>Eukaryota</taxon>
        <taxon>Fungi</taxon>
        <taxon>Dikarya</taxon>
        <taxon>Ascomycota</taxon>
        <taxon>Pezizomycotina</taxon>
        <taxon>Orbiliomycetes</taxon>
        <taxon>Orbiliales</taxon>
        <taxon>Orbiliaceae</taxon>
        <taxon>Orbilia</taxon>
    </lineage>
</organism>
<dbReference type="PROSITE" id="PS51257">
    <property type="entry name" value="PROKAR_LIPOPROTEIN"/>
    <property type="match status" value="1"/>
</dbReference>
<proteinExistence type="predicted"/>
<keyword evidence="3" id="KW-1185">Reference proteome</keyword>